<dbReference type="Proteomes" id="UP000203046">
    <property type="component" value="Segment"/>
</dbReference>
<sequence>MRGNSVMTKRLAFVAELVTVLPPRGHAFHMKRWEEANG</sequence>
<proteinExistence type="predicted"/>
<dbReference type="RefSeq" id="YP_009206758.1">
    <property type="nucleotide sequence ID" value="NC_028889.1"/>
</dbReference>
<protein>
    <submittedName>
        <fullName evidence="1">Uncharacterized protein</fullName>
    </submittedName>
</protein>
<evidence type="ECO:0000313" key="2">
    <source>
        <dbReference type="Proteomes" id="UP000203046"/>
    </source>
</evidence>
<accession>A0A0K1LS97</accession>
<organism evidence="1 2">
    <name type="scientific">Mycobacterium phage Florinda</name>
    <dbReference type="NCBI Taxonomy" id="1675549"/>
    <lineage>
        <taxon>Viruses</taxon>
        <taxon>Duplodnaviria</taxon>
        <taxon>Heunggongvirae</taxon>
        <taxon>Uroviricota</taxon>
        <taxon>Caudoviricetes</taxon>
        <taxon>Gracegardnervirinae</taxon>
        <taxon>Cheoctovirus</taxon>
        <taxon>Cheoctovirus florinda</taxon>
    </lineage>
</organism>
<dbReference type="GeneID" id="26633511"/>
<dbReference type="OrthoDB" id="38699at10239"/>
<dbReference type="EMBL" id="KR997930">
    <property type="protein sequence ID" value="AKU45010.1"/>
    <property type="molecule type" value="Genomic_DNA"/>
</dbReference>
<evidence type="ECO:0000313" key="1">
    <source>
        <dbReference type="EMBL" id="AKU45010.1"/>
    </source>
</evidence>
<dbReference type="KEGG" id="vg:26633511"/>
<name>A0A0K1LS97_9CAUD</name>
<reference evidence="1 2" key="1">
    <citation type="journal article" date="2016" name="BMC Microbiol.">
        <title>Characterization of mycobacteria and mycobacteriophages isolated from compost at the Sao Paulo Zoo Park Foundation in Brazil and creation of the new mycobacteriophage Cluster U.</title>
        <authorList>
            <person name="Lima-Junior J.D."/>
            <person name="Viana-Niero C."/>
            <person name="Conde Oliveira D.V."/>
            <person name="Machado G.E."/>
            <person name="Rabello M.C."/>
            <person name="Martins-Junior J."/>
            <person name="Martins L.F."/>
            <person name="Digiampietri L.A."/>
            <person name="da Silva A.M."/>
            <person name="Setubal J.C."/>
            <person name="Russell D.A."/>
            <person name="Jacobs-Sera D."/>
            <person name="Pope W.H."/>
            <person name="Hatfull G.F."/>
            <person name="Leao S.C."/>
        </authorList>
    </citation>
    <scope>NUCLEOTIDE SEQUENCE [LARGE SCALE GENOMIC DNA]</scope>
</reference>
<keyword evidence="2" id="KW-1185">Reference proteome</keyword>
<gene>
    <name evidence="1" type="ORF">FLORINDA_40</name>
</gene>